<keyword evidence="1" id="KW-0805">Transcription regulation</keyword>
<evidence type="ECO:0000313" key="5">
    <source>
        <dbReference type="EMBL" id="RDI43407.1"/>
    </source>
</evidence>
<feature type="domain" description="HTH luxR-type" evidence="4">
    <location>
        <begin position="199"/>
        <end position="264"/>
    </location>
</feature>
<keyword evidence="2" id="KW-0238">DNA-binding</keyword>
<evidence type="ECO:0000259" key="4">
    <source>
        <dbReference type="PROSITE" id="PS50043"/>
    </source>
</evidence>
<dbReference type="CDD" id="cd06170">
    <property type="entry name" value="LuxR_C_like"/>
    <property type="match status" value="1"/>
</dbReference>
<dbReference type="PANTHER" id="PTHR44688">
    <property type="entry name" value="DNA-BINDING TRANSCRIPTIONAL ACTIVATOR DEVR_DOSR"/>
    <property type="match status" value="1"/>
</dbReference>
<keyword evidence="6" id="KW-1185">Reference proteome</keyword>
<dbReference type="InterPro" id="IPR000792">
    <property type="entry name" value="Tscrpt_reg_LuxR_C"/>
</dbReference>
<dbReference type="RefSeq" id="WP_114834434.1">
    <property type="nucleotide sequence ID" value="NZ_LR699114.1"/>
</dbReference>
<dbReference type="GO" id="GO:0003677">
    <property type="term" value="F:DNA binding"/>
    <property type="evidence" value="ECO:0007669"/>
    <property type="project" value="UniProtKB-KW"/>
</dbReference>
<dbReference type="GO" id="GO:0006355">
    <property type="term" value="P:regulation of DNA-templated transcription"/>
    <property type="evidence" value="ECO:0007669"/>
    <property type="project" value="InterPro"/>
</dbReference>
<organism evidence="5 6">
    <name type="scientific">Aquicella lusitana</name>
    <dbReference type="NCBI Taxonomy" id="254246"/>
    <lineage>
        <taxon>Bacteria</taxon>
        <taxon>Pseudomonadati</taxon>
        <taxon>Pseudomonadota</taxon>
        <taxon>Gammaproteobacteria</taxon>
        <taxon>Legionellales</taxon>
        <taxon>Coxiellaceae</taxon>
        <taxon>Aquicella</taxon>
    </lineage>
</organism>
<protein>
    <submittedName>
        <fullName evidence="5">Regulatory LuxR family protein</fullName>
    </submittedName>
</protein>
<reference evidence="5 6" key="1">
    <citation type="submission" date="2018-07" db="EMBL/GenBank/DDBJ databases">
        <title>Genomic Encyclopedia of Type Strains, Phase IV (KMG-IV): sequencing the most valuable type-strain genomes for metagenomic binning, comparative biology and taxonomic classification.</title>
        <authorList>
            <person name="Goeker M."/>
        </authorList>
    </citation>
    <scope>NUCLEOTIDE SEQUENCE [LARGE SCALE GENOMIC DNA]</scope>
    <source>
        <strain evidence="5 6">DSM 16500</strain>
    </source>
</reference>
<dbReference type="InterPro" id="IPR036388">
    <property type="entry name" value="WH-like_DNA-bd_sf"/>
</dbReference>
<keyword evidence="3" id="KW-0804">Transcription</keyword>
<dbReference type="AlphaFoldDB" id="A0A370GIC7"/>
<evidence type="ECO:0000256" key="2">
    <source>
        <dbReference type="ARBA" id="ARBA00023125"/>
    </source>
</evidence>
<dbReference type="EMBL" id="QQAX01000011">
    <property type="protein sequence ID" value="RDI43407.1"/>
    <property type="molecule type" value="Genomic_DNA"/>
</dbReference>
<dbReference type="SUPFAM" id="SSF46894">
    <property type="entry name" value="C-terminal effector domain of the bipartite response regulators"/>
    <property type="match status" value="1"/>
</dbReference>
<dbReference type="Proteomes" id="UP000254720">
    <property type="component" value="Unassembled WGS sequence"/>
</dbReference>
<dbReference type="InterPro" id="IPR016032">
    <property type="entry name" value="Sig_transdc_resp-reg_C-effctor"/>
</dbReference>
<dbReference type="PANTHER" id="PTHR44688:SF16">
    <property type="entry name" value="DNA-BINDING TRANSCRIPTIONAL ACTIVATOR DEVR_DOSR"/>
    <property type="match status" value="1"/>
</dbReference>
<dbReference type="PRINTS" id="PR00038">
    <property type="entry name" value="HTHLUXR"/>
</dbReference>
<evidence type="ECO:0000256" key="3">
    <source>
        <dbReference type="ARBA" id="ARBA00023163"/>
    </source>
</evidence>
<dbReference type="Gene3D" id="1.10.10.10">
    <property type="entry name" value="Winged helix-like DNA-binding domain superfamily/Winged helix DNA-binding domain"/>
    <property type="match status" value="1"/>
</dbReference>
<gene>
    <name evidence="5" type="ORF">C8D86_11163</name>
</gene>
<comment type="caution">
    <text evidence="5">The sequence shown here is derived from an EMBL/GenBank/DDBJ whole genome shotgun (WGS) entry which is preliminary data.</text>
</comment>
<name>A0A370GIC7_9COXI</name>
<evidence type="ECO:0000256" key="1">
    <source>
        <dbReference type="ARBA" id="ARBA00023015"/>
    </source>
</evidence>
<dbReference type="OrthoDB" id="8593353at2"/>
<dbReference type="Pfam" id="PF00196">
    <property type="entry name" value="GerE"/>
    <property type="match status" value="1"/>
</dbReference>
<dbReference type="SMART" id="SM00421">
    <property type="entry name" value="HTH_LUXR"/>
    <property type="match status" value="1"/>
</dbReference>
<sequence>MHKIVISSGHYILASVSKIQKICAPLFAGDRFSFFDYARFGKQGEFNGFTTNGDSFRIFFDLEYESLKSCKHLSFEENKFNYFYSPPPQSFSDSNDSHAAQEILRVTGADNGFSLLKKRGGFIEAFYFACALPRDKAINYYLNQLPLLHKFINYFQTEANGLLKLAHENTLILPEKMRPKMWGDSLQRPTPAHDRLLSQIKNEIHLTKREIECANYIGQGYTIKEIAELLALSSRTVESHIAHIKTKLNIRRKSELVKYLLRNNLIRY</sequence>
<dbReference type="PROSITE" id="PS50043">
    <property type="entry name" value="HTH_LUXR_2"/>
    <property type="match status" value="1"/>
</dbReference>
<evidence type="ECO:0000313" key="6">
    <source>
        <dbReference type="Proteomes" id="UP000254720"/>
    </source>
</evidence>
<proteinExistence type="predicted"/>
<accession>A0A370GIC7</accession>